<evidence type="ECO:0000313" key="2">
    <source>
        <dbReference type="Proteomes" id="UP000317430"/>
    </source>
</evidence>
<proteinExistence type="predicted"/>
<keyword evidence="2" id="KW-1185">Reference proteome</keyword>
<name>A0A5C5SC57_9STRE</name>
<dbReference type="OrthoDB" id="2165293at2"/>
<evidence type="ECO:0000313" key="1">
    <source>
        <dbReference type="EMBL" id="TWS97663.1"/>
    </source>
</evidence>
<comment type="caution">
    <text evidence="1">The sequence shown here is derived from an EMBL/GenBank/DDBJ whole genome shotgun (WGS) entry which is preliminary data.</text>
</comment>
<accession>A0A5C5SC57</accession>
<dbReference type="Proteomes" id="UP000317430">
    <property type="component" value="Unassembled WGS sequence"/>
</dbReference>
<organism evidence="1 2">
    <name type="scientific">Streptococcus cuniculipharyngis</name>
    <dbReference type="NCBI Taxonomy" id="1562651"/>
    <lineage>
        <taxon>Bacteria</taxon>
        <taxon>Bacillati</taxon>
        <taxon>Bacillota</taxon>
        <taxon>Bacilli</taxon>
        <taxon>Lactobacillales</taxon>
        <taxon>Streptococcaceae</taxon>
        <taxon>Streptococcus</taxon>
    </lineage>
</organism>
<sequence length="145" mass="17077">MSKYGFLSVLEEEMDKQFHYDYALDWQKQNHAVELSFILELGADQLEEPVVLEEFVLFYNPAKTKFDADDYLVALPFDPKKGFSREFLAYFAHYLNQVADEGLDGIMDFLLDDEQDDFTMVWNAEAFDNGRADLTETDFYPYPRY</sequence>
<dbReference type="InterPro" id="IPR021380">
    <property type="entry name" value="DUF3013"/>
</dbReference>
<dbReference type="AlphaFoldDB" id="A0A5C5SC57"/>
<dbReference type="EMBL" id="VOHL01000003">
    <property type="protein sequence ID" value="TWS97663.1"/>
    <property type="molecule type" value="Genomic_DNA"/>
</dbReference>
<gene>
    <name evidence="1" type="ORF">FRX57_05070</name>
</gene>
<reference evidence="1 2" key="1">
    <citation type="submission" date="2019-08" db="EMBL/GenBank/DDBJ databases">
        <authorList>
            <person name="Lei W."/>
        </authorList>
    </citation>
    <scope>NUCLEOTIDE SEQUENCE [LARGE SCALE GENOMIC DNA]</scope>
    <source>
        <strain evidence="1 2">CCUG 66496</strain>
    </source>
</reference>
<dbReference type="Pfam" id="PF11217">
    <property type="entry name" value="DUF3013"/>
    <property type="match status" value="1"/>
</dbReference>
<dbReference type="Gene3D" id="3.40.50.11250">
    <property type="entry name" value="Protein of unknown function DUF3013"/>
    <property type="match status" value="1"/>
</dbReference>
<protein>
    <submittedName>
        <fullName evidence="1">DUF3013 family protein</fullName>
    </submittedName>
</protein>
<dbReference type="RefSeq" id="WP_146567336.1">
    <property type="nucleotide sequence ID" value="NZ_VOHL01000003.1"/>
</dbReference>